<comment type="caution">
    <text evidence="1">The sequence shown here is derived from an EMBL/GenBank/DDBJ whole genome shotgun (WGS) entry which is preliminary data.</text>
</comment>
<dbReference type="EMBL" id="QTSX02006548">
    <property type="protein sequence ID" value="KAJ9053177.1"/>
    <property type="molecule type" value="Genomic_DNA"/>
</dbReference>
<keyword evidence="2" id="KW-1185">Reference proteome</keyword>
<evidence type="ECO:0000313" key="2">
    <source>
        <dbReference type="Proteomes" id="UP001165960"/>
    </source>
</evidence>
<protein>
    <submittedName>
        <fullName evidence="1">Uncharacterized protein</fullName>
    </submittedName>
</protein>
<reference evidence="1" key="1">
    <citation type="submission" date="2022-04" db="EMBL/GenBank/DDBJ databases">
        <title>Genome of the entomopathogenic fungus Entomophthora muscae.</title>
        <authorList>
            <person name="Elya C."/>
            <person name="Lovett B.R."/>
            <person name="Lee E."/>
            <person name="Macias A.M."/>
            <person name="Hajek A.E."/>
            <person name="De Bivort B.L."/>
            <person name="Kasson M.T."/>
            <person name="De Fine Licht H.H."/>
            <person name="Stajich J.E."/>
        </authorList>
    </citation>
    <scope>NUCLEOTIDE SEQUENCE</scope>
    <source>
        <strain evidence="1">Berkeley</strain>
    </source>
</reference>
<organism evidence="1 2">
    <name type="scientific">Entomophthora muscae</name>
    <dbReference type="NCBI Taxonomy" id="34485"/>
    <lineage>
        <taxon>Eukaryota</taxon>
        <taxon>Fungi</taxon>
        <taxon>Fungi incertae sedis</taxon>
        <taxon>Zoopagomycota</taxon>
        <taxon>Entomophthoromycotina</taxon>
        <taxon>Entomophthoromycetes</taxon>
        <taxon>Entomophthorales</taxon>
        <taxon>Entomophthoraceae</taxon>
        <taxon>Entomophthora</taxon>
    </lineage>
</organism>
<name>A0ACC2RSY3_9FUNG</name>
<evidence type="ECO:0000313" key="1">
    <source>
        <dbReference type="EMBL" id="KAJ9053177.1"/>
    </source>
</evidence>
<proteinExistence type="predicted"/>
<accession>A0ACC2RSY3</accession>
<dbReference type="Proteomes" id="UP001165960">
    <property type="component" value="Unassembled WGS sequence"/>
</dbReference>
<gene>
    <name evidence="1" type="ORF">DSO57_1026752</name>
</gene>
<sequence>MEMFRQILVLVLLGLLEGQRMCKRVHNGKPVFPKLHSVPDSLMKEISMFIGYAAIAYCDASSHTSWWNTNIKMLHPKAKLHAEIKVDDTNALVYYNEPERHIVATFRGSDSVFRFLSAASIQKAAYPGVPGATVTRNGLEFATSIRQEIVESLEAMRKKYPGYQLVLTGHSLGGVLATLMAPMVAEDLKVPPTSIRVITFNQPRVGNLVFADHFNSQSFNFTRVTNQNDPVHDYPNFDHGWAHVQREVHVDDFNVFLQCNNYAVEDPACSFKKSSILAIATAHLHVGKTKLSPHGCGWW</sequence>